<dbReference type="EMBL" id="CM004388">
    <property type="protein sequence ID" value="KAG8660699.1"/>
    <property type="molecule type" value="Genomic_DNA"/>
</dbReference>
<name>A0ACB7I909_MANES</name>
<reference evidence="2" key="1">
    <citation type="journal article" date="2016" name="Nat. Biotechnol.">
        <title>Sequencing wild and cultivated cassava and related species reveals extensive interspecific hybridization and genetic diversity.</title>
        <authorList>
            <person name="Bredeson J.V."/>
            <person name="Lyons J.B."/>
            <person name="Prochnik S.E."/>
            <person name="Wu G.A."/>
            <person name="Ha C.M."/>
            <person name="Edsinger-Gonzales E."/>
            <person name="Grimwood J."/>
            <person name="Schmutz J."/>
            <person name="Rabbi I.Y."/>
            <person name="Egesi C."/>
            <person name="Nauluvula P."/>
            <person name="Lebot V."/>
            <person name="Ndunguru J."/>
            <person name="Mkamilo G."/>
            <person name="Bart R.S."/>
            <person name="Setter T.L."/>
            <person name="Gleadow R.M."/>
            <person name="Kulakow P."/>
            <person name="Ferguson M.E."/>
            <person name="Rounsley S."/>
            <person name="Rokhsar D.S."/>
        </authorList>
    </citation>
    <scope>NUCLEOTIDE SEQUENCE [LARGE SCALE GENOMIC DNA]</scope>
    <source>
        <strain evidence="2">cv. AM560-2</strain>
    </source>
</reference>
<comment type="caution">
    <text evidence="1">The sequence shown here is derived from an EMBL/GenBank/DDBJ whole genome shotgun (WGS) entry which is preliminary data.</text>
</comment>
<organism evidence="1 2">
    <name type="scientific">Manihot esculenta</name>
    <name type="common">Cassava</name>
    <name type="synonym">Jatropha manihot</name>
    <dbReference type="NCBI Taxonomy" id="3983"/>
    <lineage>
        <taxon>Eukaryota</taxon>
        <taxon>Viridiplantae</taxon>
        <taxon>Streptophyta</taxon>
        <taxon>Embryophyta</taxon>
        <taxon>Tracheophyta</taxon>
        <taxon>Spermatophyta</taxon>
        <taxon>Magnoliopsida</taxon>
        <taxon>eudicotyledons</taxon>
        <taxon>Gunneridae</taxon>
        <taxon>Pentapetalae</taxon>
        <taxon>rosids</taxon>
        <taxon>fabids</taxon>
        <taxon>Malpighiales</taxon>
        <taxon>Euphorbiaceae</taxon>
        <taxon>Crotonoideae</taxon>
        <taxon>Manihoteae</taxon>
        <taxon>Manihot</taxon>
    </lineage>
</organism>
<proteinExistence type="predicted"/>
<evidence type="ECO:0000313" key="2">
    <source>
        <dbReference type="Proteomes" id="UP000091857"/>
    </source>
</evidence>
<protein>
    <submittedName>
        <fullName evidence="1">Uncharacterized protein</fullName>
    </submittedName>
</protein>
<dbReference type="Proteomes" id="UP000091857">
    <property type="component" value="Chromosome 2"/>
</dbReference>
<sequence>MAEWVGWVGIRRLLGLRSGFSILFIFLRSSSSSSSLLLLLLWEIWFQCNERVWNNKNCVAQLVVRRSLPKVQEWRSVQVVERQSATGLVFAARWSSLYAGNVKLNVDAA</sequence>
<accession>A0ACB7I909</accession>
<gene>
    <name evidence="1" type="ORF">MANES_02G183001v8</name>
</gene>
<keyword evidence="2" id="KW-1185">Reference proteome</keyword>
<evidence type="ECO:0000313" key="1">
    <source>
        <dbReference type="EMBL" id="KAG8660699.1"/>
    </source>
</evidence>